<evidence type="ECO:0000256" key="1">
    <source>
        <dbReference type="SAM" id="MobiDB-lite"/>
    </source>
</evidence>
<dbReference type="AlphaFoldDB" id="A0A0C2YVR0"/>
<keyword evidence="3" id="KW-1185">Reference proteome</keyword>
<proteinExistence type="predicted"/>
<dbReference type="Proteomes" id="UP000031971">
    <property type="component" value="Unassembled WGS sequence"/>
</dbReference>
<feature type="region of interest" description="Disordered" evidence="1">
    <location>
        <begin position="151"/>
        <end position="180"/>
    </location>
</feature>
<dbReference type="STRING" id="272627.CCC_02245"/>
<gene>
    <name evidence="2" type="ORF">CCC_02245</name>
</gene>
<name>A0A0C2YVR0_PARME</name>
<accession>A0A0C2YVR0</accession>
<evidence type="ECO:0000313" key="2">
    <source>
        <dbReference type="EMBL" id="KIL98795.1"/>
    </source>
</evidence>
<dbReference type="RefSeq" id="WP_009869121.1">
    <property type="nucleotide sequence ID" value="NZ_JXSL01000027.1"/>
</dbReference>
<protein>
    <recommendedName>
        <fullName evidence="4">DUF177 domain-containing protein</fullName>
    </recommendedName>
</protein>
<comment type="caution">
    <text evidence="2">The sequence shown here is derived from an EMBL/GenBank/DDBJ whole genome shotgun (WGS) entry which is preliminary data.</text>
</comment>
<dbReference type="Pfam" id="PF02620">
    <property type="entry name" value="YceD"/>
    <property type="match status" value="1"/>
</dbReference>
<evidence type="ECO:0000313" key="3">
    <source>
        <dbReference type="Proteomes" id="UP000031971"/>
    </source>
</evidence>
<reference evidence="2 3" key="1">
    <citation type="submission" date="2015-01" db="EMBL/GenBank/DDBJ databases">
        <title>Genome Sequence of Magnetospirillum magnetotacticum Strain MS-1.</title>
        <authorList>
            <person name="Marinov G.K."/>
            <person name="Smalley M.D."/>
            <person name="DeSalvo G."/>
        </authorList>
    </citation>
    <scope>NUCLEOTIDE SEQUENCE [LARGE SCALE GENOMIC DNA]</scope>
    <source>
        <strain evidence="2 3">MS-1</strain>
    </source>
</reference>
<dbReference type="EMBL" id="JXSL01000027">
    <property type="protein sequence ID" value="KIL98795.1"/>
    <property type="molecule type" value="Genomic_DNA"/>
</dbReference>
<organism evidence="2 3">
    <name type="scientific">Paramagnetospirillum magnetotacticum MS-1</name>
    <dbReference type="NCBI Taxonomy" id="272627"/>
    <lineage>
        <taxon>Bacteria</taxon>
        <taxon>Pseudomonadati</taxon>
        <taxon>Pseudomonadota</taxon>
        <taxon>Alphaproteobacteria</taxon>
        <taxon>Rhodospirillales</taxon>
        <taxon>Magnetospirillaceae</taxon>
        <taxon>Paramagnetospirillum</taxon>
    </lineage>
</organism>
<dbReference type="InterPro" id="IPR003772">
    <property type="entry name" value="YceD"/>
</dbReference>
<sequence>MTEDAMPFSHPVEVDKIPARGSRLRVTPSPEEHQALADWLDVVEVSEINAEFQMAPMGKTGLFRVNGRLTARVTQTCVVTLAPVVTLVDEEISMTFGPPQGDDDMEGDEIEIDFHEVDPPDPIKDGAIDLGAVMVEHLALGIDPFPRAEGAEFAPLAEPPEAPEPKANPFAALASLKQKR</sequence>
<dbReference type="OrthoDB" id="8443793at2"/>
<evidence type="ECO:0008006" key="4">
    <source>
        <dbReference type="Google" id="ProtNLM"/>
    </source>
</evidence>